<dbReference type="AlphaFoldDB" id="A0A6A6H7L6"/>
<proteinExistence type="predicted"/>
<dbReference type="InterPro" id="IPR031359">
    <property type="entry name" value="NACHT_N"/>
</dbReference>
<dbReference type="Pfam" id="PF17100">
    <property type="entry name" value="NACHT_N"/>
    <property type="match status" value="1"/>
</dbReference>
<name>A0A6A6H7L6_VIRVR</name>
<dbReference type="OrthoDB" id="194358at2759"/>
<feature type="region of interest" description="Disordered" evidence="1">
    <location>
        <begin position="1"/>
        <end position="23"/>
    </location>
</feature>
<feature type="domain" description="NWD NACHT-NTPase N-terminal" evidence="2">
    <location>
        <begin position="42"/>
        <end position="271"/>
    </location>
</feature>
<reference evidence="3" key="1">
    <citation type="journal article" date="2020" name="Stud. Mycol.">
        <title>101 Dothideomycetes genomes: a test case for predicting lifestyles and emergence of pathogens.</title>
        <authorList>
            <person name="Haridas S."/>
            <person name="Albert R."/>
            <person name="Binder M."/>
            <person name="Bloem J."/>
            <person name="Labutti K."/>
            <person name="Salamov A."/>
            <person name="Andreopoulos B."/>
            <person name="Baker S."/>
            <person name="Barry K."/>
            <person name="Bills G."/>
            <person name="Bluhm B."/>
            <person name="Cannon C."/>
            <person name="Castanera R."/>
            <person name="Culley D."/>
            <person name="Daum C."/>
            <person name="Ezra D."/>
            <person name="Gonzalez J."/>
            <person name="Henrissat B."/>
            <person name="Kuo A."/>
            <person name="Liang C."/>
            <person name="Lipzen A."/>
            <person name="Lutzoni F."/>
            <person name="Magnuson J."/>
            <person name="Mondo S."/>
            <person name="Nolan M."/>
            <person name="Ohm R."/>
            <person name="Pangilinan J."/>
            <person name="Park H.-J."/>
            <person name="Ramirez L."/>
            <person name="Alfaro M."/>
            <person name="Sun H."/>
            <person name="Tritt A."/>
            <person name="Yoshinaga Y."/>
            <person name="Zwiers L.-H."/>
            <person name="Turgeon B."/>
            <person name="Goodwin S."/>
            <person name="Spatafora J."/>
            <person name="Crous P."/>
            <person name="Grigoriev I."/>
        </authorList>
    </citation>
    <scope>NUCLEOTIDE SEQUENCE</scope>
    <source>
        <strain evidence="3">Tuck. ex Michener</strain>
    </source>
</reference>
<sequence>MASHWRRLLPRKHQKKGDQVEKVKHDSAGQVVHADLNKKPFSLWDLAYDGLKITDRKLVEGYEELLTKELTCVDTGPGPTTFKTLISADSKERQLQLEGIIRKALNRAKNEGTYCIAGHEINIREQFANGAYFVQWAKEWIDQAVQASPQASMVWAAISMILPLITKPAAAAQANSDGLAYVTTRMQYYNALESLMLPQDQGSGAISEDLKKEIEKHVIALYQNILTFQIKCVLRLYRGALVNFVRDMMPGEDWKAMLNQVKELERNANEDLQQINHLDLIKRLRVFVRDAEKAFEQWQRLLTVAEG</sequence>
<feature type="compositionally biased region" description="Basic residues" evidence="1">
    <location>
        <begin position="1"/>
        <end position="15"/>
    </location>
</feature>
<evidence type="ECO:0000256" key="1">
    <source>
        <dbReference type="SAM" id="MobiDB-lite"/>
    </source>
</evidence>
<organism evidence="3 4">
    <name type="scientific">Viridothelium virens</name>
    <name type="common">Speckled blister lichen</name>
    <name type="synonym">Trypethelium virens</name>
    <dbReference type="NCBI Taxonomy" id="1048519"/>
    <lineage>
        <taxon>Eukaryota</taxon>
        <taxon>Fungi</taxon>
        <taxon>Dikarya</taxon>
        <taxon>Ascomycota</taxon>
        <taxon>Pezizomycotina</taxon>
        <taxon>Dothideomycetes</taxon>
        <taxon>Dothideomycetes incertae sedis</taxon>
        <taxon>Trypetheliales</taxon>
        <taxon>Trypetheliaceae</taxon>
        <taxon>Viridothelium</taxon>
    </lineage>
</organism>
<accession>A0A6A6H7L6</accession>
<protein>
    <recommendedName>
        <fullName evidence="2">NWD NACHT-NTPase N-terminal domain-containing protein</fullName>
    </recommendedName>
</protein>
<keyword evidence="4" id="KW-1185">Reference proteome</keyword>
<dbReference type="EMBL" id="ML991806">
    <property type="protein sequence ID" value="KAF2233513.1"/>
    <property type="molecule type" value="Genomic_DNA"/>
</dbReference>
<dbReference type="Proteomes" id="UP000800092">
    <property type="component" value="Unassembled WGS sequence"/>
</dbReference>
<evidence type="ECO:0000313" key="4">
    <source>
        <dbReference type="Proteomes" id="UP000800092"/>
    </source>
</evidence>
<gene>
    <name evidence="3" type="ORF">EV356DRAFT_567970</name>
</gene>
<evidence type="ECO:0000259" key="2">
    <source>
        <dbReference type="Pfam" id="PF17100"/>
    </source>
</evidence>
<evidence type="ECO:0000313" key="3">
    <source>
        <dbReference type="EMBL" id="KAF2233513.1"/>
    </source>
</evidence>